<reference evidence="1" key="1">
    <citation type="submission" date="2014-09" db="EMBL/GenBank/DDBJ databases">
        <authorList>
            <person name="Magalhaes I.L.F."/>
            <person name="Oliveira U."/>
            <person name="Santos F.R."/>
            <person name="Vidigal T.H.D.A."/>
            <person name="Brescovit A.D."/>
            <person name="Santos A.J."/>
        </authorList>
    </citation>
    <scope>NUCLEOTIDE SEQUENCE</scope>
    <source>
        <tissue evidence="1">Shoot tissue taken approximately 20 cm above the soil surface</tissue>
    </source>
</reference>
<name>A0A0A8ZKY4_ARUDO</name>
<protein>
    <submittedName>
        <fullName evidence="1">Uncharacterized protein</fullName>
    </submittedName>
</protein>
<dbReference type="Pfam" id="PF20431">
    <property type="entry name" value="E_motif"/>
    <property type="match status" value="1"/>
</dbReference>
<organism evidence="1">
    <name type="scientific">Arundo donax</name>
    <name type="common">Giant reed</name>
    <name type="synonym">Donax arundinaceus</name>
    <dbReference type="NCBI Taxonomy" id="35708"/>
    <lineage>
        <taxon>Eukaryota</taxon>
        <taxon>Viridiplantae</taxon>
        <taxon>Streptophyta</taxon>
        <taxon>Embryophyta</taxon>
        <taxon>Tracheophyta</taxon>
        <taxon>Spermatophyta</taxon>
        <taxon>Magnoliopsida</taxon>
        <taxon>Liliopsida</taxon>
        <taxon>Poales</taxon>
        <taxon>Poaceae</taxon>
        <taxon>PACMAD clade</taxon>
        <taxon>Arundinoideae</taxon>
        <taxon>Arundineae</taxon>
        <taxon>Arundo</taxon>
    </lineage>
</organism>
<proteinExistence type="predicted"/>
<dbReference type="AlphaFoldDB" id="A0A0A8ZKY4"/>
<dbReference type="InterPro" id="IPR046848">
    <property type="entry name" value="E_motif"/>
</dbReference>
<accession>A0A0A8ZKY4</accession>
<sequence>MELEPWKDEPYVLLSNMYAEQCQWCKKEMLRGRLDCSNFRKDAALSWFPVSEGN</sequence>
<reference evidence="1" key="2">
    <citation type="journal article" date="2015" name="Data Brief">
        <title>Shoot transcriptome of the giant reed, Arundo donax.</title>
        <authorList>
            <person name="Barrero R.A."/>
            <person name="Guerrero F.D."/>
            <person name="Moolhuijzen P."/>
            <person name="Goolsby J.A."/>
            <person name="Tidwell J."/>
            <person name="Bellgard S.E."/>
            <person name="Bellgard M.I."/>
        </authorList>
    </citation>
    <scope>NUCLEOTIDE SEQUENCE</scope>
    <source>
        <tissue evidence="1">Shoot tissue taken approximately 20 cm above the soil surface</tissue>
    </source>
</reference>
<dbReference type="EMBL" id="GBRH01257846">
    <property type="protein sequence ID" value="JAD40049.1"/>
    <property type="molecule type" value="Transcribed_RNA"/>
</dbReference>
<evidence type="ECO:0000313" key="1">
    <source>
        <dbReference type="EMBL" id="JAD40049.1"/>
    </source>
</evidence>